<evidence type="ECO:0000256" key="4">
    <source>
        <dbReference type="ARBA" id="ARBA00022692"/>
    </source>
</evidence>
<dbReference type="GO" id="GO:0034040">
    <property type="term" value="F:ATPase-coupled lipid transmembrane transporter activity"/>
    <property type="evidence" value="ECO:0007669"/>
    <property type="project" value="TreeGrafter"/>
</dbReference>
<dbReference type="InterPro" id="IPR003593">
    <property type="entry name" value="AAA+_ATPase"/>
</dbReference>
<dbReference type="GO" id="GO:0140359">
    <property type="term" value="F:ABC-type transporter activity"/>
    <property type="evidence" value="ECO:0007669"/>
    <property type="project" value="InterPro"/>
</dbReference>
<dbReference type="PROSITE" id="PS50929">
    <property type="entry name" value="ABC_TM1F"/>
    <property type="match status" value="1"/>
</dbReference>
<evidence type="ECO:0000256" key="7">
    <source>
        <dbReference type="ARBA" id="ARBA00022989"/>
    </source>
</evidence>
<organism evidence="13 14">
    <name type="scientific">Vitreoscilla filiformis</name>
    <dbReference type="NCBI Taxonomy" id="63"/>
    <lineage>
        <taxon>Bacteria</taxon>
        <taxon>Pseudomonadati</taxon>
        <taxon>Pseudomonadota</taxon>
        <taxon>Betaproteobacteria</taxon>
        <taxon>Neisseriales</taxon>
        <taxon>Neisseriaceae</taxon>
        <taxon>Vitreoscilla</taxon>
    </lineage>
</organism>
<dbReference type="InterPro" id="IPR036640">
    <property type="entry name" value="ABC1_TM_sf"/>
</dbReference>
<dbReference type="Gene3D" id="3.40.50.300">
    <property type="entry name" value="P-loop containing nucleotide triphosphate hydrolases"/>
    <property type="match status" value="1"/>
</dbReference>
<dbReference type="Proteomes" id="UP000199729">
    <property type="component" value="Chromosome"/>
</dbReference>
<dbReference type="Gene3D" id="1.20.1560.10">
    <property type="entry name" value="ABC transporter type 1, transmembrane domain"/>
    <property type="match status" value="1"/>
</dbReference>
<dbReference type="GO" id="GO:0005524">
    <property type="term" value="F:ATP binding"/>
    <property type="evidence" value="ECO:0007669"/>
    <property type="project" value="UniProtKB-KW"/>
</dbReference>
<dbReference type="PANTHER" id="PTHR24221">
    <property type="entry name" value="ATP-BINDING CASSETTE SUB-FAMILY B"/>
    <property type="match status" value="1"/>
</dbReference>
<feature type="domain" description="ABC transporter" evidence="11">
    <location>
        <begin position="316"/>
        <end position="550"/>
    </location>
</feature>
<dbReference type="GO" id="GO:0005886">
    <property type="term" value="C:plasma membrane"/>
    <property type="evidence" value="ECO:0007669"/>
    <property type="project" value="UniProtKB-SubCell"/>
</dbReference>
<dbReference type="SUPFAM" id="SSF90123">
    <property type="entry name" value="ABC transporter transmembrane region"/>
    <property type="match status" value="1"/>
</dbReference>
<protein>
    <submittedName>
        <fullName evidence="13">Lipid ABC transporter permease</fullName>
    </submittedName>
</protein>
<feature type="domain" description="ABC transmembrane type-1" evidence="12">
    <location>
        <begin position="2"/>
        <end position="284"/>
    </location>
</feature>
<keyword evidence="9 10" id="KW-0472">Membrane</keyword>
<evidence type="ECO:0000259" key="11">
    <source>
        <dbReference type="PROSITE" id="PS50893"/>
    </source>
</evidence>
<feature type="transmembrane region" description="Helical" evidence="10">
    <location>
        <begin position="35"/>
        <end position="55"/>
    </location>
</feature>
<keyword evidence="6" id="KW-0067">ATP-binding</keyword>
<evidence type="ECO:0000256" key="3">
    <source>
        <dbReference type="ARBA" id="ARBA00022475"/>
    </source>
</evidence>
<dbReference type="PROSITE" id="PS50893">
    <property type="entry name" value="ABC_TRANSPORTER_2"/>
    <property type="match status" value="1"/>
</dbReference>
<keyword evidence="14" id="KW-1185">Reference proteome</keyword>
<dbReference type="AlphaFoldDB" id="A0A221KGM6"/>
<dbReference type="GO" id="GO:0016887">
    <property type="term" value="F:ATP hydrolysis activity"/>
    <property type="evidence" value="ECO:0007669"/>
    <property type="project" value="InterPro"/>
</dbReference>
<dbReference type="InterPro" id="IPR039421">
    <property type="entry name" value="Type_1_exporter"/>
</dbReference>
<dbReference type="PROSITE" id="PS00211">
    <property type="entry name" value="ABC_TRANSPORTER_1"/>
    <property type="match status" value="1"/>
</dbReference>
<accession>A0A221KGM6</accession>
<dbReference type="Pfam" id="PF00664">
    <property type="entry name" value="ABC_membrane"/>
    <property type="match status" value="1"/>
</dbReference>
<dbReference type="InterPro" id="IPR027417">
    <property type="entry name" value="P-loop_NTPase"/>
</dbReference>
<evidence type="ECO:0000256" key="2">
    <source>
        <dbReference type="ARBA" id="ARBA00022448"/>
    </source>
</evidence>
<keyword evidence="2" id="KW-0813">Transport</keyword>
<evidence type="ECO:0000259" key="12">
    <source>
        <dbReference type="PROSITE" id="PS50929"/>
    </source>
</evidence>
<dbReference type="SUPFAM" id="SSF52540">
    <property type="entry name" value="P-loop containing nucleoside triphosphate hydrolases"/>
    <property type="match status" value="1"/>
</dbReference>
<proteinExistence type="predicted"/>
<dbReference type="InterPro" id="IPR017871">
    <property type="entry name" value="ABC_transporter-like_CS"/>
</dbReference>
<dbReference type="Pfam" id="PF00005">
    <property type="entry name" value="ABC_tran"/>
    <property type="match status" value="1"/>
</dbReference>
<gene>
    <name evidence="13" type="ORF">VITFI_CDS2406</name>
</gene>
<evidence type="ECO:0000256" key="6">
    <source>
        <dbReference type="ARBA" id="ARBA00022840"/>
    </source>
</evidence>
<evidence type="ECO:0000313" key="13">
    <source>
        <dbReference type="EMBL" id="ASM78184.1"/>
    </source>
</evidence>
<evidence type="ECO:0000256" key="9">
    <source>
        <dbReference type="ARBA" id="ARBA00023136"/>
    </source>
</evidence>
<evidence type="ECO:0000256" key="8">
    <source>
        <dbReference type="ARBA" id="ARBA00023055"/>
    </source>
</evidence>
<dbReference type="FunFam" id="3.40.50.300:FF:000221">
    <property type="entry name" value="Multidrug ABC transporter ATP-binding protein"/>
    <property type="match status" value="1"/>
</dbReference>
<keyword evidence="7 10" id="KW-1133">Transmembrane helix</keyword>
<dbReference type="CDD" id="cd18552">
    <property type="entry name" value="ABC_6TM_MsbA_like"/>
    <property type="match status" value="1"/>
</dbReference>
<name>A0A221KGM6_VITFI</name>
<dbReference type="InterPro" id="IPR003439">
    <property type="entry name" value="ABC_transporter-like_ATP-bd"/>
</dbReference>
<dbReference type="EMBL" id="CP022423">
    <property type="protein sequence ID" value="ASM78184.1"/>
    <property type="molecule type" value="Genomic_DNA"/>
</dbReference>
<evidence type="ECO:0000313" key="14">
    <source>
        <dbReference type="Proteomes" id="UP000199729"/>
    </source>
</evidence>
<keyword evidence="5" id="KW-0547">Nucleotide-binding</keyword>
<keyword evidence="8" id="KW-0445">Lipid transport</keyword>
<feature type="transmembrane region" description="Helical" evidence="10">
    <location>
        <begin position="137"/>
        <end position="155"/>
    </location>
</feature>
<dbReference type="SMART" id="SM00382">
    <property type="entry name" value="AAA"/>
    <property type="match status" value="1"/>
</dbReference>
<keyword evidence="4 10" id="KW-0812">Transmembrane</keyword>
<keyword evidence="3" id="KW-1003">Cell membrane</keyword>
<evidence type="ECO:0000256" key="5">
    <source>
        <dbReference type="ARBA" id="ARBA00022741"/>
    </source>
</evidence>
<sequence length="559" mass="60545">MLMSILCYIAAAATEPAIPALLKLMLDSGFNPQIAFPLWMVPVALVLLFLLRGLFGFSGQYLLQWSVSKAALLWRKDLVSALIRADASLYQRMSPGTAVSKVISDPNSALSLLSGAMVTALRDGLTAIFMLGYLLYLNWQLTLLSMTTVPLLGYVTRRIHRRLKRVGTQTYETQLRLVNVVDDIARAWRVVRTFDAAAFEQQRFAREAERLRSVTMKTVAASALMSPASQLVSSLGLAGILTLAIVQARQDASTVADFVAYITALLLMVSRMRHLTELTQPVVNGLITAQGCFSLMDEPPEVDTGTVELSTCRGEVRFEGVTVRYAADAPPALHQLDLSIPAGHSAALVGSSGSGKTTLTNVLLGFATPQEGRVLIDGIDIRDIRKSSLRQHCAVVSQDIVLFDGTLADNVIYAAPPDLVRVEQCLRAANLWDYVQSQPAGLDTLIGTNGSKLSGGQRQRLAIARALYKNASIWILDEATSALDVASERVVQESLATMQQGRTLIVVAHRLSTVRDLDTIFVLGDGHLLEQGSHAELVQAQGTYAAMVRAQRDGAATLA</sequence>
<dbReference type="InterPro" id="IPR011527">
    <property type="entry name" value="ABC1_TM_dom"/>
</dbReference>
<dbReference type="PANTHER" id="PTHR24221:SF654">
    <property type="entry name" value="ATP-BINDING CASSETTE SUB-FAMILY B MEMBER 6"/>
    <property type="match status" value="1"/>
</dbReference>
<dbReference type="KEGG" id="vff:VITFI_CDS2406"/>
<evidence type="ECO:0000256" key="1">
    <source>
        <dbReference type="ARBA" id="ARBA00004651"/>
    </source>
</evidence>
<reference evidence="13 14" key="1">
    <citation type="submission" date="2017-07" db="EMBL/GenBank/DDBJ databases">
        <title>Complete Genome Sequence of the cosmetic ferment Vitreoscilla filiformis (ATCC15551).</title>
        <authorList>
            <person name="Contreras S."/>
            <person name="Sagory-Zalkind P."/>
            <person name="Blanquart H."/>
            <person name="Iltis A."/>
            <person name="Morand S.C."/>
        </authorList>
    </citation>
    <scope>NUCLEOTIDE SEQUENCE [LARGE SCALE GENOMIC DNA]</scope>
    <source>
        <strain evidence="13 14">ATCC 15551</strain>
    </source>
</reference>
<evidence type="ECO:0000256" key="10">
    <source>
        <dbReference type="SAM" id="Phobius"/>
    </source>
</evidence>
<comment type="subcellular location">
    <subcellularLocation>
        <location evidence="1">Cell membrane</location>
        <topology evidence="1">Multi-pass membrane protein</topology>
    </subcellularLocation>
</comment>